<keyword evidence="2" id="KW-0472">Membrane</keyword>
<gene>
    <name evidence="3" type="ORF">R5W23_002790</name>
</gene>
<dbReference type="EMBL" id="JAXBLV010000195">
    <property type="protein sequence ID" value="MDY3561512.1"/>
    <property type="molecule type" value="Genomic_DNA"/>
</dbReference>
<accession>A0ABU5F424</accession>
<keyword evidence="2" id="KW-0812">Transmembrane</keyword>
<comment type="caution">
    <text evidence="3">The sequence shown here is derived from an EMBL/GenBank/DDBJ whole genome shotgun (WGS) entry which is preliminary data.</text>
</comment>
<evidence type="ECO:0000256" key="1">
    <source>
        <dbReference type="SAM" id="MobiDB-lite"/>
    </source>
</evidence>
<dbReference type="RefSeq" id="WP_320687917.1">
    <property type="nucleotide sequence ID" value="NZ_JAXBLV010000195.1"/>
</dbReference>
<proteinExistence type="predicted"/>
<sequence length="283" mass="30274">MTLLLVFVLLTGGLTALFLGVSIVAQGYLYQEAASRLPVRAAVGGLLLGGFITLWAALDKSNPGRYDTFFNFAPYSTAEFTEFEAVRWPAVAGALRTDASGKTVEEVVKFKRAPGGTQFLREGTGEPFIMNGSDNSGSFMTGAIRLKGPEDPAPVRYNALVKETAGGKSKSYTPERRFNEENGSRYVEAVQMGTLFVPSNKTVVLALLLNFLLLVLWMVVTWPVLRYSLAHALGLTAVGTLVTMLVLMPLLFRFNRAAPKPAPAPAPAATSAPVVPGGTKIAS</sequence>
<organism evidence="3 4">
    <name type="scientific">Gemmata algarum</name>
    <dbReference type="NCBI Taxonomy" id="2975278"/>
    <lineage>
        <taxon>Bacteria</taxon>
        <taxon>Pseudomonadati</taxon>
        <taxon>Planctomycetota</taxon>
        <taxon>Planctomycetia</taxon>
        <taxon>Gemmatales</taxon>
        <taxon>Gemmataceae</taxon>
        <taxon>Gemmata</taxon>
    </lineage>
</organism>
<protein>
    <submittedName>
        <fullName evidence="3">Uncharacterized protein</fullName>
    </submittedName>
</protein>
<evidence type="ECO:0000256" key="2">
    <source>
        <dbReference type="SAM" id="Phobius"/>
    </source>
</evidence>
<dbReference type="Proteomes" id="UP001272242">
    <property type="component" value="Unassembled WGS sequence"/>
</dbReference>
<feature type="region of interest" description="Disordered" evidence="1">
    <location>
        <begin position="264"/>
        <end position="283"/>
    </location>
</feature>
<feature type="transmembrane region" description="Helical" evidence="2">
    <location>
        <begin position="231"/>
        <end position="252"/>
    </location>
</feature>
<evidence type="ECO:0000313" key="4">
    <source>
        <dbReference type="Proteomes" id="UP001272242"/>
    </source>
</evidence>
<feature type="transmembrane region" description="Helical" evidence="2">
    <location>
        <begin position="202"/>
        <end position="225"/>
    </location>
</feature>
<keyword evidence="2" id="KW-1133">Transmembrane helix</keyword>
<evidence type="ECO:0000313" key="3">
    <source>
        <dbReference type="EMBL" id="MDY3561512.1"/>
    </source>
</evidence>
<keyword evidence="4" id="KW-1185">Reference proteome</keyword>
<feature type="compositionally biased region" description="Low complexity" evidence="1">
    <location>
        <begin position="267"/>
        <end position="276"/>
    </location>
</feature>
<name>A0ABU5F424_9BACT</name>
<reference evidence="4" key="1">
    <citation type="journal article" date="2023" name="Mar. Drugs">
        <title>Gemmata algarum, a Novel Planctomycete Isolated from an Algal Mat, Displays Antimicrobial Activity.</title>
        <authorList>
            <person name="Kumar G."/>
            <person name="Kallscheuer N."/>
            <person name="Kashif M."/>
            <person name="Ahamad S."/>
            <person name="Jagadeeshwari U."/>
            <person name="Pannikurungottu S."/>
            <person name="Haufschild T."/>
            <person name="Kabuu M."/>
            <person name="Sasikala C."/>
            <person name="Jogler C."/>
            <person name="Ramana C."/>
        </authorList>
    </citation>
    <scope>NUCLEOTIDE SEQUENCE [LARGE SCALE GENOMIC DNA]</scope>
    <source>
        <strain evidence="4">JC673</strain>
    </source>
</reference>
<feature type="transmembrane region" description="Helical" evidence="2">
    <location>
        <begin position="41"/>
        <end position="58"/>
    </location>
</feature>